<reference evidence="7 8" key="1">
    <citation type="submission" date="2019-02" db="EMBL/GenBank/DDBJ databases">
        <title>Deep-cultivation of Planctomycetes and their phenomic and genomic characterization uncovers novel biology.</title>
        <authorList>
            <person name="Wiegand S."/>
            <person name="Jogler M."/>
            <person name="Boedeker C."/>
            <person name="Pinto D."/>
            <person name="Vollmers J."/>
            <person name="Rivas-Marin E."/>
            <person name="Kohn T."/>
            <person name="Peeters S.H."/>
            <person name="Heuer A."/>
            <person name="Rast P."/>
            <person name="Oberbeckmann S."/>
            <person name="Bunk B."/>
            <person name="Jeske O."/>
            <person name="Meyerdierks A."/>
            <person name="Storesund J.E."/>
            <person name="Kallscheuer N."/>
            <person name="Luecker S."/>
            <person name="Lage O.M."/>
            <person name="Pohl T."/>
            <person name="Merkel B.J."/>
            <person name="Hornburger P."/>
            <person name="Mueller R.-W."/>
            <person name="Bruemmer F."/>
            <person name="Labrenz M."/>
            <person name="Spormann A.M."/>
            <person name="Op den Camp H."/>
            <person name="Overmann J."/>
            <person name="Amann R."/>
            <person name="Jetten M.S.M."/>
            <person name="Mascher T."/>
            <person name="Medema M.H."/>
            <person name="Devos D.P."/>
            <person name="Kaster A.-K."/>
            <person name="Ovreas L."/>
            <person name="Rohde M."/>
            <person name="Galperin M.Y."/>
            <person name="Jogler C."/>
        </authorList>
    </citation>
    <scope>NUCLEOTIDE SEQUENCE [LARGE SCALE GENOMIC DNA]</scope>
    <source>
        <strain evidence="7 8">Mal52</strain>
    </source>
</reference>
<dbReference type="EMBL" id="CP036276">
    <property type="protein sequence ID" value="QDU43286.1"/>
    <property type="molecule type" value="Genomic_DNA"/>
</dbReference>
<dbReference type="InterPro" id="IPR003593">
    <property type="entry name" value="AAA+_ATPase"/>
</dbReference>
<evidence type="ECO:0000256" key="5">
    <source>
        <dbReference type="ARBA" id="ARBA00023163"/>
    </source>
</evidence>
<dbReference type="InterPro" id="IPR002078">
    <property type="entry name" value="Sigma_54_int"/>
</dbReference>
<dbReference type="GO" id="GO:0043565">
    <property type="term" value="F:sequence-specific DNA binding"/>
    <property type="evidence" value="ECO:0007669"/>
    <property type="project" value="InterPro"/>
</dbReference>
<dbReference type="FunFam" id="3.40.50.300:FF:000006">
    <property type="entry name" value="DNA-binding transcriptional regulator NtrC"/>
    <property type="match status" value="1"/>
</dbReference>
<dbReference type="PANTHER" id="PTHR32071:SF122">
    <property type="entry name" value="SIGMA FACTOR"/>
    <property type="match status" value="1"/>
</dbReference>
<name>A0A517ZLE2_9PLAN</name>
<dbReference type="GO" id="GO:0005524">
    <property type="term" value="F:ATP binding"/>
    <property type="evidence" value="ECO:0007669"/>
    <property type="project" value="UniProtKB-KW"/>
</dbReference>
<dbReference type="InterPro" id="IPR002197">
    <property type="entry name" value="HTH_Fis"/>
</dbReference>
<proteinExistence type="predicted"/>
<dbReference type="Proteomes" id="UP000319383">
    <property type="component" value="Chromosome"/>
</dbReference>
<dbReference type="InterPro" id="IPR027417">
    <property type="entry name" value="P-loop_NTPase"/>
</dbReference>
<evidence type="ECO:0000256" key="3">
    <source>
        <dbReference type="ARBA" id="ARBA00023015"/>
    </source>
</evidence>
<dbReference type="SUPFAM" id="SSF46689">
    <property type="entry name" value="Homeodomain-like"/>
    <property type="match status" value="1"/>
</dbReference>
<dbReference type="GO" id="GO:0006355">
    <property type="term" value="P:regulation of DNA-templated transcription"/>
    <property type="evidence" value="ECO:0007669"/>
    <property type="project" value="InterPro"/>
</dbReference>
<evidence type="ECO:0000259" key="6">
    <source>
        <dbReference type="PROSITE" id="PS50045"/>
    </source>
</evidence>
<dbReference type="SUPFAM" id="SSF52540">
    <property type="entry name" value="P-loop containing nucleoside triphosphate hydrolases"/>
    <property type="match status" value="1"/>
</dbReference>
<dbReference type="PRINTS" id="PR01590">
    <property type="entry name" value="HTHFIS"/>
</dbReference>
<keyword evidence="5" id="KW-0804">Transcription</keyword>
<dbReference type="PROSITE" id="PS00676">
    <property type="entry name" value="SIGMA54_INTERACT_2"/>
    <property type="match status" value="1"/>
</dbReference>
<dbReference type="InterPro" id="IPR058031">
    <property type="entry name" value="AAA_lid_NorR"/>
</dbReference>
<dbReference type="AlphaFoldDB" id="A0A517ZLE2"/>
<keyword evidence="3" id="KW-0805">Transcription regulation</keyword>
<dbReference type="KEGG" id="sdyn:Mal52_17580"/>
<accession>A0A517ZLE2</accession>
<dbReference type="PROSITE" id="PS50045">
    <property type="entry name" value="SIGMA54_INTERACT_4"/>
    <property type="match status" value="1"/>
</dbReference>
<dbReference type="PANTHER" id="PTHR32071">
    <property type="entry name" value="TRANSCRIPTIONAL REGULATORY PROTEIN"/>
    <property type="match status" value="1"/>
</dbReference>
<keyword evidence="4" id="KW-0238">DNA-binding</keyword>
<dbReference type="Pfam" id="PF25601">
    <property type="entry name" value="AAA_lid_14"/>
    <property type="match status" value="1"/>
</dbReference>
<dbReference type="Gene3D" id="1.10.10.60">
    <property type="entry name" value="Homeodomain-like"/>
    <property type="match status" value="1"/>
</dbReference>
<dbReference type="Gene3D" id="1.10.8.60">
    <property type="match status" value="1"/>
</dbReference>
<dbReference type="InterPro" id="IPR025943">
    <property type="entry name" value="Sigma_54_int_dom_ATP-bd_2"/>
</dbReference>
<evidence type="ECO:0000313" key="8">
    <source>
        <dbReference type="Proteomes" id="UP000319383"/>
    </source>
</evidence>
<evidence type="ECO:0000256" key="4">
    <source>
        <dbReference type="ARBA" id="ARBA00023125"/>
    </source>
</evidence>
<dbReference type="SMART" id="SM00382">
    <property type="entry name" value="AAA"/>
    <property type="match status" value="1"/>
</dbReference>
<protein>
    <submittedName>
        <fullName evidence="7">Transcriptional regulatory protein ZraR</fullName>
    </submittedName>
</protein>
<dbReference type="Pfam" id="PF02954">
    <property type="entry name" value="HTH_8"/>
    <property type="match status" value="1"/>
</dbReference>
<gene>
    <name evidence="7" type="primary">zraR_7</name>
    <name evidence="7" type="ORF">Mal52_17580</name>
</gene>
<dbReference type="InterPro" id="IPR025944">
    <property type="entry name" value="Sigma_54_int_dom_CS"/>
</dbReference>
<evidence type="ECO:0000313" key="7">
    <source>
        <dbReference type="EMBL" id="QDU43286.1"/>
    </source>
</evidence>
<keyword evidence="1" id="KW-0547">Nucleotide-binding</keyword>
<dbReference type="InterPro" id="IPR009057">
    <property type="entry name" value="Homeodomain-like_sf"/>
</dbReference>
<keyword evidence="2" id="KW-0067">ATP-binding</keyword>
<dbReference type="Pfam" id="PF00158">
    <property type="entry name" value="Sigma54_activat"/>
    <property type="match status" value="1"/>
</dbReference>
<evidence type="ECO:0000256" key="1">
    <source>
        <dbReference type="ARBA" id="ARBA00022741"/>
    </source>
</evidence>
<evidence type="ECO:0000256" key="2">
    <source>
        <dbReference type="ARBA" id="ARBA00022840"/>
    </source>
</evidence>
<organism evidence="7 8">
    <name type="scientific">Symmachiella dynata</name>
    <dbReference type="NCBI Taxonomy" id="2527995"/>
    <lineage>
        <taxon>Bacteria</taxon>
        <taxon>Pseudomonadati</taxon>
        <taxon>Planctomycetota</taxon>
        <taxon>Planctomycetia</taxon>
        <taxon>Planctomycetales</taxon>
        <taxon>Planctomycetaceae</taxon>
        <taxon>Symmachiella</taxon>
    </lineage>
</organism>
<dbReference type="PROSITE" id="PS00688">
    <property type="entry name" value="SIGMA54_INTERACT_3"/>
    <property type="match status" value="1"/>
</dbReference>
<keyword evidence="8" id="KW-1185">Reference proteome</keyword>
<dbReference type="Gene3D" id="3.40.50.300">
    <property type="entry name" value="P-loop containing nucleotide triphosphate hydrolases"/>
    <property type="match status" value="1"/>
</dbReference>
<dbReference type="CDD" id="cd00009">
    <property type="entry name" value="AAA"/>
    <property type="match status" value="1"/>
</dbReference>
<dbReference type="PROSITE" id="PS00675">
    <property type="entry name" value="SIGMA54_INTERACT_1"/>
    <property type="match status" value="1"/>
</dbReference>
<dbReference type="RefSeq" id="WP_197533791.1">
    <property type="nucleotide sequence ID" value="NZ_CAXBED010000114.1"/>
</dbReference>
<dbReference type="InterPro" id="IPR025662">
    <property type="entry name" value="Sigma_54_int_dom_ATP-bd_1"/>
</dbReference>
<feature type="domain" description="Sigma-54 factor interaction" evidence="6">
    <location>
        <begin position="5"/>
        <end position="234"/>
    </location>
</feature>
<sequence length="336" mass="37650">MFEGCVGASDVMQAVYRMTRQVAPSSATVLLTGETGTGKELIARALHELSGRATGPFVRVNCGALSESLLESELFGHVKGAFTSAHENRTGRFEAAHGGTVFLDEVNSVSYKLQVKLLRVLQEQEFERVGDSRTIRVDCRVVAATNRDLLDEIEAGRFREDLYYRLNVLPIDLPPLRERVEDVPLLADYFIGRYSEADGRTPPTMSPEALKLLMEYAWPGNVRELQNYMERAIVLCEGDKLMPELFPRHVRGLAPARLHRQAVKDPGMLCTELVELGMQRASEEATDMHEQIVSLVERELIKQVLHSCRGVQTKAATRLGINRNTLHKKITDYGLE</sequence>